<organism evidence="2 3">
    <name type="scientific">Hypsibius exemplaris</name>
    <name type="common">Freshwater tardigrade</name>
    <dbReference type="NCBI Taxonomy" id="2072580"/>
    <lineage>
        <taxon>Eukaryota</taxon>
        <taxon>Metazoa</taxon>
        <taxon>Ecdysozoa</taxon>
        <taxon>Tardigrada</taxon>
        <taxon>Eutardigrada</taxon>
        <taxon>Parachela</taxon>
        <taxon>Hypsibioidea</taxon>
        <taxon>Hypsibiidae</taxon>
        <taxon>Hypsibius</taxon>
    </lineage>
</organism>
<name>A0A1W0WX87_HYPEX</name>
<sequence length="80" mass="9205">MRSLHHSTQLNAPAPPADPCKDRKHKDDGNTQYASLVLPCRLLFRLDGLHHHTHPDEEEQEEDHHTESQSALRHDRGMIV</sequence>
<dbReference type="AlphaFoldDB" id="A0A1W0WX87"/>
<evidence type="ECO:0000313" key="3">
    <source>
        <dbReference type="Proteomes" id="UP000192578"/>
    </source>
</evidence>
<evidence type="ECO:0000313" key="2">
    <source>
        <dbReference type="EMBL" id="OQV19819.1"/>
    </source>
</evidence>
<proteinExistence type="predicted"/>
<feature type="compositionally biased region" description="Polar residues" evidence="1">
    <location>
        <begin position="1"/>
        <end position="11"/>
    </location>
</feature>
<feature type="region of interest" description="Disordered" evidence="1">
    <location>
        <begin position="1"/>
        <end position="29"/>
    </location>
</feature>
<accession>A0A1W0WX87</accession>
<reference evidence="3" key="1">
    <citation type="submission" date="2017-01" db="EMBL/GenBank/DDBJ databases">
        <title>Comparative genomics of anhydrobiosis in the tardigrade Hypsibius dujardini.</title>
        <authorList>
            <person name="Yoshida Y."/>
            <person name="Koutsovoulos G."/>
            <person name="Laetsch D."/>
            <person name="Stevens L."/>
            <person name="Kumar S."/>
            <person name="Horikawa D."/>
            <person name="Ishino K."/>
            <person name="Komine S."/>
            <person name="Tomita M."/>
            <person name="Blaxter M."/>
            <person name="Arakawa K."/>
        </authorList>
    </citation>
    <scope>NUCLEOTIDE SEQUENCE [LARGE SCALE GENOMIC DNA]</scope>
    <source>
        <strain evidence="3">Z151</strain>
    </source>
</reference>
<protein>
    <submittedName>
        <fullName evidence="2">Uncharacterized protein</fullName>
    </submittedName>
</protein>
<evidence type="ECO:0000256" key="1">
    <source>
        <dbReference type="SAM" id="MobiDB-lite"/>
    </source>
</evidence>
<dbReference type="Proteomes" id="UP000192578">
    <property type="component" value="Unassembled WGS sequence"/>
</dbReference>
<gene>
    <name evidence="2" type="ORF">BV898_06090</name>
</gene>
<keyword evidence="3" id="KW-1185">Reference proteome</keyword>
<feature type="compositionally biased region" description="Basic and acidic residues" evidence="1">
    <location>
        <begin position="19"/>
        <end position="29"/>
    </location>
</feature>
<feature type="region of interest" description="Disordered" evidence="1">
    <location>
        <begin position="51"/>
        <end position="80"/>
    </location>
</feature>
<feature type="compositionally biased region" description="Basic and acidic residues" evidence="1">
    <location>
        <begin position="62"/>
        <end position="80"/>
    </location>
</feature>
<comment type="caution">
    <text evidence="2">The sequence shown here is derived from an EMBL/GenBank/DDBJ whole genome shotgun (WGS) entry which is preliminary data.</text>
</comment>
<dbReference type="EMBL" id="MTYJ01000035">
    <property type="protein sequence ID" value="OQV19819.1"/>
    <property type="molecule type" value="Genomic_DNA"/>
</dbReference>